<dbReference type="PANTHER" id="PTHR42893:SF46">
    <property type="entry name" value="PROTEIN DETOXIFICATION 44, CHLOROPLASTIC"/>
    <property type="match status" value="1"/>
</dbReference>
<reference evidence="9" key="2">
    <citation type="submission" date="2020-09" db="EMBL/GenBank/DDBJ databases">
        <authorList>
            <person name="Sun Q."/>
            <person name="Zhou Y."/>
        </authorList>
    </citation>
    <scope>NUCLEOTIDE SEQUENCE</scope>
    <source>
        <strain evidence="9">CGMCC 1.14988</strain>
    </source>
</reference>
<feature type="transmembrane region" description="Helical" evidence="8">
    <location>
        <begin position="149"/>
        <end position="170"/>
    </location>
</feature>
<gene>
    <name evidence="9" type="ORF">GCM10011354_15020</name>
</gene>
<dbReference type="GO" id="GO:0015297">
    <property type="term" value="F:antiporter activity"/>
    <property type="evidence" value="ECO:0007669"/>
    <property type="project" value="InterPro"/>
</dbReference>
<evidence type="ECO:0000256" key="4">
    <source>
        <dbReference type="ARBA" id="ARBA00022475"/>
    </source>
</evidence>
<evidence type="ECO:0000256" key="2">
    <source>
        <dbReference type="ARBA" id="ARBA00010199"/>
    </source>
</evidence>
<evidence type="ECO:0000256" key="3">
    <source>
        <dbReference type="ARBA" id="ARBA00022448"/>
    </source>
</evidence>
<protein>
    <submittedName>
        <fullName evidence="9">MATE family efflux transporter</fullName>
    </submittedName>
</protein>
<reference evidence="9" key="1">
    <citation type="journal article" date="2014" name="Int. J. Syst. Evol. Microbiol.">
        <title>Complete genome sequence of Corynebacterium casei LMG S-19264T (=DSM 44701T), isolated from a smear-ripened cheese.</title>
        <authorList>
            <consortium name="US DOE Joint Genome Institute (JGI-PGF)"/>
            <person name="Walter F."/>
            <person name="Albersmeier A."/>
            <person name="Kalinowski J."/>
            <person name="Ruckert C."/>
        </authorList>
    </citation>
    <scope>NUCLEOTIDE SEQUENCE</scope>
    <source>
        <strain evidence="9">CGMCC 1.14988</strain>
    </source>
</reference>
<keyword evidence="4" id="KW-1003">Cell membrane</keyword>
<feature type="transmembrane region" description="Helical" evidence="8">
    <location>
        <begin position="84"/>
        <end position="105"/>
    </location>
</feature>
<name>A0A8J3EXF0_9ACTN</name>
<evidence type="ECO:0000256" key="6">
    <source>
        <dbReference type="ARBA" id="ARBA00022989"/>
    </source>
</evidence>
<keyword evidence="5 8" id="KW-0812">Transmembrane</keyword>
<dbReference type="GO" id="GO:0042910">
    <property type="term" value="F:xenobiotic transmembrane transporter activity"/>
    <property type="evidence" value="ECO:0007669"/>
    <property type="project" value="InterPro"/>
</dbReference>
<feature type="transmembrane region" description="Helical" evidence="8">
    <location>
        <begin position="366"/>
        <end position="387"/>
    </location>
</feature>
<organism evidence="9 10">
    <name type="scientific">Egicoccus halophilus</name>
    <dbReference type="NCBI Taxonomy" id="1670830"/>
    <lineage>
        <taxon>Bacteria</taxon>
        <taxon>Bacillati</taxon>
        <taxon>Actinomycetota</taxon>
        <taxon>Nitriliruptoria</taxon>
        <taxon>Egicoccales</taxon>
        <taxon>Egicoccaceae</taxon>
        <taxon>Egicoccus</taxon>
    </lineage>
</organism>
<feature type="transmembrane region" description="Helical" evidence="8">
    <location>
        <begin position="262"/>
        <end position="287"/>
    </location>
</feature>
<dbReference type="InterPro" id="IPR048279">
    <property type="entry name" value="MdtK-like"/>
</dbReference>
<dbReference type="InterPro" id="IPR044644">
    <property type="entry name" value="DinF-like"/>
</dbReference>
<feature type="transmembrane region" description="Helical" evidence="8">
    <location>
        <begin position="331"/>
        <end position="354"/>
    </location>
</feature>
<evidence type="ECO:0000256" key="5">
    <source>
        <dbReference type="ARBA" id="ARBA00022692"/>
    </source>
</evidence>
<sequence length="431" mass="43505">MLGLAIPAVATLVADPLLGLVDTAVVGRLGAAELGALGLAVSVLGAVSWIFNFLVFGTTSTVARAVGAGDPEAAGRRVSHAVQVGLAIGVVVGAVLFVAAGPLLRALGTVEELLPPAVVYLQVRAVGVPLLLLTYVGHGAFRGVSDTRTPMGIVVAANVVNAVLTVVLVFPVGLGIAGAAWATVVAEALTAGALLLRLRRTGLPLIGHGRPDRTQLAALVVVSRDLFLRTGGLLAGLLAVTAAAGRTGAVTAAGHQVLYQTFLLVSFLMDGFAIAAQAIVGTALGAGRIEEARAYGRDLVRWGVGGGAVIAALLLAGGGVLPRLLTDDPTVLAVIATAWWFAALGHVVNGPVFALDGVLMGAEDFAYLRTWTVLAALVGGLGGQLVATFGGGLLGLWVAVQAMMLVRLVSLVARVRGTAWTRTGAGLVVEP</sequence>
<feature type="transmembrane region" description="Helical" evidence="8">
    <location>
        <begin position="216"/>
        <end position="242"/>
    </location>
</feature>
<keyword evidence="3" id="KW-0813">Transport</keyword>
<evidence type="ECO:0000256" key="7">
    <source>
        <dbReference type="ARBA" id="ARBA00023136"/>
    </source>
</evidence>
<dbReference type="GO" id="GO:0005886">
    <property type="term" value="C:plasma membrane"/>
    <property type="evidence" value="ECO:0007669"/>
    <property type="project" value="UniProtKB-SubCell"/>
</dbReference>
<dbReference type="RefSeq" id="WP_165403804.1">
    <property type="nucleotide sequence ID" value="NZ_BMHA01000005.1"/>
</dbReference>
<dbReference type="EMBL" id="BMHA01000005">
    <property type="protein sequence ID" value="GGI05625.1"/>
    <property type="molecule type" value="Genomic_DNA"/>
</dbReference>
<evidence type="ECO:0000313" key="9">
    <source>
        <dbReference type="EMBL" id="GGI05625.1"/>
    </source>
</evidence>
<feature type="transmembrane region" description="Helical" evidence="8">
    <location>
        <begin position="393"/>
        <end position="413"/>
    </location>
</feature>
<dbReference type="NCBIfam" id="TIGR00797">
    <property type="entry name" value="matE"/>
    <property type="match status" value="1"/>
</dbReference>
<feature type="transmembrane region" description="Helical" evidence="8">
    <location>
        <begin position="176"/>
        <end position="196"/>
    </location>
</feature>
<feature type="transmembrane region" description="Helical" evidence="8">
    <location>
        <begin position="35"/>
        <end position="56"/>
    </location>
</feature>
<accession>A0A8J3EXF0</accession>
<dbReference type="Pfam" id="PF01554">
    <property type="entry name" value="MatE"/>
    <property type="match status" value="2"/>
</dbReference>
<proteinExistence type="inferred from homology"/>
<keyword evidence="7 8" id="KW-0472">Membrane</keyword>
<evidence type="ECO:0000256" key="1">
    <source>
        <dbReference type="ARBA" id="ARBA00004651"/>
    </source>
</evidence>
<dbReference type="PANTHER" id="PTHR42893">
    <property type="entry name" value="PROTEIN DETOXIFICATION 44, CHLOROPLASTIC-RELATED"/>
    <property type="match status" value="1"/>
</dbReference>
<comment type="subcellular location">
    <subcellularLocation>
        <location evidence="1">Cell membrane</location>
        <topology evidence="1">Multi-pass membrane protein</topology>
    </subcellularLocation>
</comment>
<dbReference type="CDD" id="cd13136">
    <property type="entry name" value="MATE_DinF_like"/>
    <property type="match status" value="1"/>
</dbReference>
<keyword evidence="10" id="KW-1185">Reference proteome</keyword>
<dbReference type="InterPro" id="IPR002528">
    <property type="entry name" value="MATE_fam"/>
</dbReference>
<keyword evidence="6 8" id="KW-1133">Transmembrane helix</keyword>
<evidence type="ECO:0000313" key="10">
    <source>
        <dbReference type="Proteomes" id="UP000650511"/>
    </source>
</evidence>
<feature type="transmembrane region" description="Helical" evidence="8">
    <location>
        <begin position="299"/>
        <end position="325"/>
    </location>
</feature>
<comment type="caution">
    <text evidence="9">The sequence shown here is derived from an EMBL/GenBank/DDBJ whole genome shotgun (WGS) entry which is preliminary data.</text>
</comment>
<dbReference type="PIRSF" id="PIRSF006603">
    <property type="entry name" value="DinF"/>
    <property type="match status" value="1"/>
</dbReference>
<dbReference type="AlphaFoldDB" id="A0A8J3EXF0"/>
<evidence type="ECO:0000256" key="8">
    <source>
        <dbReference type="SAM" id="Phobius"/>
    </source>
</evidence>
<feature type="transmembrane region" description="Helical" evidence="8">
    <location>
        <begin position="117"/>
        <end position="137"/>
    </location>
</feature>
<comment type="similarity">
    <text evidence="2">Belongs to the multi antimicrobial extrusion (MATE) (TC 2.A.66.1) family.</text>
</comment>
<dbReference type="Proteomes" id="UP000650511">
    <property type="component" value="Unassembled WGS sequence"/>
</dbReference>